<dbReference type="PROSITE" id="PS50157">
    <property type="entry name" value="ZINC_FINGER_C2H2_2"/>
    <property type="match status" value="1"/>
</dbReference>
<dbReference type="SUPFAM" id="SSF57903">
    <property type="entry name" value="FYVE/PHD zinc finger"/>
    <property type="match status" value="1"/>
</dbReference>
<dbReference type="InterPro" id="IPR021565">
    <property type="entry name" value="Rbsn_Rab-bd"/>
</dbReference>
<accession>A0AAV8WH80</accession>
<dbReference type="EMBL" id="JANEYG010000001">
    <property type="protein sequence ID" value="KAJ8925922.1"/>
    <property type="molecule type" value="Genomic_DNA"/>
</dbReference>
<feature type="domain" description="C2H2-type" evidence="5">
    <location>
        <begin position="11"/>
        <end position="39"/>
    </location>
</feature>
<dbReference type="Gene3D" id="3.30.40.10">
    <property type="entry name" value="Zinc/RING finger domain, C3HC4 (zinc finger)"/>
    <property type="match status" value="1"/>
</dbReference>
<dbReference type="GO" id="GO:0008270">
    <property type="term" value="F:zinc ion binding"/>
    <property type="evidence" value="ECO:0007669"/>
    <property type="project" value="UniProtKB-KW"/>
</dbReference>
<name>A0AAV8WH80_9CUCU</name>
<dbReference type="AlphaFoldDB" id="A0AAV8WH80"/>
<dbReference type="PROSITE" id="PS00028">
    <property type="entry name" value="ZINC_FINGER_C2H2_1"/>
    <property type="match status" value="1"/>
</dbReference>
<evidence type="ECO:0000259" key="5">
    <source>
        <dbReference type="PROSITE" id="PS50157"/>
    </source>
</evidence>
<dbReference type="PROSITE" id="PS50178">
    <property type="entry name" value="ZF_FYVE"/>
    <property type="match status" value="1"/>
</dbReference>
<evidence type="ECO:0000256" key="1">
    <source>
        <dbReference type="ARBA" id="ARBA00022723"/>
    </source>
</evidence>
<evidence type="ECO:0000256" key="4">
    <source>
        <dbReference type="PROSITE-ProRule" id="PRU00042"/>
    </source>
</evidence>
<dbReference type="InterPro" id="IPR052727">
    <property type="entry name" value="Rab4/Rab5_effector"/>
</dbReference>
<organism evidence="7 8">
    <name type="scientific">Exocentrus adspersus</name>
    <dbReference type="NCBI Taxonomy" id="1586481"/>
    <lineage>
        <taxon>Eukaryota</taxon>
        <taxon>Metazoa</taxon>
        <taxon>Ecdysozoa</taxon>
        <taxon>Arthropoda</taxon>
        <taxon>Hexapoda</taxon>
        <taxon>Insecta</taxon>
        <taxon>Pterygota</taxon>
        <taxon>Neoptera</taxon>
        <taxon>Endopterygota</taxon>
        <taxon>Coleoptera</taxon>
        <taxon>Polyphaga</taxon>
        <taxon>Cucujiformia</taxon>
        <taxon>Chrysomeloidea</taxon>
        <taxon>Cerambycidae</taxon>
        <taxon>Lamiinae</taxon>
        <taxon>Acanthocinini</taxon>
        <taxon>Exocentrus</taxon>
    </lineage>
</organism>
<evidence type="ECO:0008006" key="9">
    <source>
        <dbReference type="Google" id="ProtNLM"/>
    </source>
</evidence>
<dbReference type="InterPro" id="IPR013087">
    <property type="entry name" value="Znf_C2H2_type"/>
</dbReference>
<dbReference type="SUPFAM" id="SSF140125">
    <property type="entry name" value="Rabenosyn-5 Rab-binding domain-like"/>
    <property type="match status" value="1"/>
</dbReference>
<evidence type="ECO:0000256" key="3">
    <source>
        <dbReference type="ARBA" id="ARBA00022833"/>
    </source>
</evidence>
<evidence type="ECO:0000256" key="2">
    <source>
        <dbReference type="ARBA" id="ARBA00022771"/>
    </source>
</evidence>
<dbReference type="Gene3D" id="4.10.860.20">
    <property type="entry name" value="Rabenosyn, Rab binding domain"/>
    <property type="match status" value="1"/>
</dbReference>
<protein>
    <recommendedName>
        <fullName evidence="9">Rabenosyn-5</fullName>
    </recommendedName>
</protein>
<keyword evidence="2 4" id="KW-0863">Zinc-finger</keyword>
<dbReference type="Pfam" id="PF11464">
    <property type="entry name" value="Rbsn"/>
    <property type="match status" value="1"/>
</dbReference>
<dbReference type="Proteomes" id="UP001159042">
    <property type="component" value="Unassembled WGS sequence"/>
</dbReference>
<dbReference type="InterPro" id="IPR017455">
    <property type="entry name" value="Znf_FYVE-rel"/>
</dbReference>
<gene>
    <name evidence="7" type="ORF">NQ315_009774</name>
</gene>
<comment type="caution">
    <text evidence="7">The sequence shown here is derived from an EMBL/GenBank/DDBJ whole genome shotgun (WGS) entry which is preliminary data.</text>
</comment>
<feature type="domain" description="FYVE-type" evidence="6">
    <location>
        <begin position="141"/>
        <end position="218"/>
    </location>
</feature>
<dbReference type="SMART" id="SM00064">
    <property type="entry name" value="FYVE"/>
    <property type="match status" value="1"/>
</dbReference>
<dbReference type="InterPro" id="IPR013083">
    <property type="entry name" value="Znf_RING/FYVE/PHD"/>
</dbReference>
<sequence length="440" mass="50757">MAEADSIREGFLCPICHKDMRSPNNLITHFQDLHSEEQDILKSIKDIYGIAKKKILKIDDKDLELFKKEITLEKYYLEYSEPQQPGPVRSHTDYFKSVRRERLDHRTTETNKLVIRLDRLLRFYGSDRKQQEQELVAWLDGSTVSRCPSCASTFNITRRQHHCRLCGSIMCNSCSCFLSYETAQTIVAPVSSVSNREHGPSRESDSLRICHHCLDMLESRRRVQIEQMIQPIICQLYSHLQKNKFQIQSSVDMYNKMYNSLISGETTYLLQDLQALRTTIADKAQMIDTLSKKIASLPVEVETPKAAALQNSIRKATSIYIKDYLLTLPAPPSLQELEKLRRSCVVKSSEEELVPTPRTNIKKVTVTTGWSPAHVTNDRAVAEDEDPLLEQMSIVRNYIAQARKAQRFEEVASLQENLDMLKKMYREQQQTMSNNTKSDK</sequence>
<keyword evidence="1" id="KW-0479">Metal-binding</keyword>
<dbReference type="InterPro" id="IPR036531">
    <property type="entry name" value="Rbsn_Rab-bd_sf"/>
</dbReference>
<reference evidence="7 8" key="1">
    <citation type="journal article" date="2023" name="Insect Mol. Biol.">
        <title>Genome sequencing provides insights into the evolution of gene families encoding plant cell wall-degrading enzymes in longhorned beetles.</title>
        <authorList>
            <person name="Shin N.R."/>
            <person name="Okamura Y."/>
            <person name="Kirsch R."/>
            <person name="Pauchet Y."/>
        </authorList>
    </citation>
    <scope>NUCLEOTIDE SEQUENCE [LARGE SCALE GENOMIC DNA]</scope>
    <source>
        <strain evidence="7">EAD_L_NR</strain>
    </source>
</reference>
<proteinExistence type="predicted"/>
<evidence type="ECO:0000313" key="8">
    <source>
        <dbReference type="Proteomes" id="UP001159042"/>
    </source>
</evidence>
<dbReference type="PANTHER" id="PTHR13510:SF44">
    <property type="entry name" value="RABENOSYN-5"/>
    <property type="match status" value="1"/>
</dbReference>
<dbReference type="PANTHER" id="PTHR13510">
    <property type="entry name" value="FYVE-FINGER-CONTAINING RAB5 EFFECTOR PROTEIN RABENOSYN-5-RELATED"/>
    <property type="match status" value="1"/>
</dbReference>
<dbReference type="InterPro" id="IPR011011">
    <property type="entry name" value="Znf_FYVE_PHD"/>
</dbReference>
<keyword evidence="3" id="KW-0862">Zinc</keyword>
<evidence type="ECO:0000313" key="7">
    <source>
        <dbReference type="EMBL" id="KAJ8925922.1"/>
    </source>
</evidence>
<dbReference type="InterPro" id="IPR000306">
    <property type="entry name" value="Znf_FYVE"/>
</dbReference>
<keyword evidence="8" id="KW-1185">Reference proteome</keyword>
<dbReference type="Pfam" id="PF01363">
    <property type="entry name" value="FYVE"/>
    <property type="match status" value="1"/>
</dbReference>
<evidence type="ECO:0000259" key="6">
    <source>
        <dbReference type="PROSITE" id="PS50178"/>
    </source>
</evidence>